<evidence type="ECO:0000313" key="8">
    <source>
        <dbReference type="EMBL" id="QDE71024.1"/>
    </source>
</evidence>
<dbReference type="InterPro" id="IPR001789">
    <property type="entry name" value="Sig_transdc_resp-reg_receiver"/>
</dbReference>
<dbReference type="InterPro" id="IPR039420">
    <property type="entry name" value="WalR-like"/>
</dbReference>
<dbReference type="InterPro" id="IPR000792">
    <property type="entry name" value="Tscrpt_reg_LuxR_C"/>
</dbReference>
<dbReference type="Gene3D" id="3.40.50.2300">
    <property type="match status" value="1"/>
</dbReference>
<feature type="domain" description="Response regulatory" evidence="7">
    <location>
        <begin position="2"/>
        <end position="118"/>
    </location>
</feature>
<accession>A0A4Y6DNY0</accession>
<evidence type="ECO:0000259" key="7">
    <source>
        <dbReference type="PROSITE" id="PS50110"/>
    </source>
</evidence>
<dbReference type="PANTHER" id="PTHR43214">
    <property type="entry name" value="TWO-COMPONENT RESPONSE REGULATOR"/>
    <property type="match status" value="1"/>
</dbReference>
<reference evidence="8 9" key="1">
    <citation type="journal article" date="2019" name="Science">
        <title>Social genes are selection hotspots in kin groups of a soil microbe.</title>
        <authorList>
            <person name="Wielgoss S."/>
            <person name="Wolfensberger R."/>
            <person name="Sun L."/>
            <person name="Fiegna F."/>
            <person name="Velicer G.J."/>
        </authorList>
    </citation>
    <scope>NUCLEOTIDE SEQUENCE [LARGE SCALE GENOMIC DNA]</scope>
    <source>
        <strain evidence="8 9">MC3.5.9c15</strain>
    </source>
</reference>
<dbReference type="PANTHER" id="PTHR43214:SF41">
    <property type="entry name" value="NITRATE_NITRITE RESPONSE REGULATOR PROTEIN NARP"/>
    <property type="match status" value="1"/>
</dbReference>
<evidence type="ECO:0000256" key="3">
    <source>
        <dbReference type="ARBA" id="ARBA00023125"/>
    </source>
</evidence>
<dbReference type="AlphaFoldDB" id="A0A4Y6DNY0"/>
<dbReference type="Pfam" id="PF00196">
    <property type="entry name" value="GerE"/>
    <property type="match status" value="1"/>
</dbReference>
<gene>
    <name evidence="8" type="ORF">BHS09_30840</name>
</gene>
<dbReference type="SUPFAM" id="SSF46894">
    <property type="entry name" value="C-terminal effector domain of the bipartite response regulators"/>
    <property type="match status" value="1"/>
</dbReference>
<dbReference type="CDD" id="cd06170">
    <property type="entry name" value="LuxR_C_like"/>
    <property type="match status" value="1"/>
</dbReference>
<dbReference type="OMA" id="VYAMREK"/>
<evidence type="ECO:0000256" key="1">
    <source>
        <dbReference type="ARBA" id="ARBA00022553"/>
    </source>
</evidence>
<dbReference type="EMBL" id="CP017174">
    <property type="protein sequence ID" value="QDE71024.1"/>
    <property type="molecule type" value="Genomic_DNA"/>
</dbReference>
<dbReference type="GO" id="GO:0000160">
    <property type="term" value="P:phosphorelay signal transduction system"/>
    <property type="evidence" value="ECO:0007669"/>
    <property type="project" value="InterPro"/>
</dbReference>
<dbReference type="InterPro" id="IPR058245">
    <property type="entry name" value="NreC/VraR/RcsB-like_REC"/>
</dbReference>
<evidence type="ECO:0000256" key="5">
    <source>
        <dbReference type="PROSITE-ProRule" id="PRU00169"/>
    </source>
</evidence>
<protein>
    <submittedName>
        <fullName evidence="8">DNA-binding response regulator</fullName>
    </submittedName>
</protein>
<dbReference type="InterPro" id="IPR016032">
    <property type="entry name" value="Sig_transdc_resp-reg_C-effctor"/>
</dbReference>
<dbReference type="GO" id="GO:0006355">
    <property type="term" value="P:regulation of DNA-templated transcription"/>
    <property type="evidence" value="ECO:0007669"/>
    <property type="project" value="InterPro"/>
</dbReference>
<dbReference type="RefSeq" id="WP_011556093.1">
    <property type="nucleotide sequence ID" value="NZ_CBCSLF010000028.1"/>
</dbReference>
<dbReference type="InterPro" id="IPR011006">
    <property type="entry name" value="CheY-like_superfamily"/>
</dbReference>
<evidence type="ECO:0000259" key="6">
    <source>
        <dbReference type="PROSITE" id="PS50043"/>
    </source>
</evidence>
<feature type="domain" description="HTH luxR-type" evidence="6">
    <location>
        <begin position="146"/>
        <end position="211"/>
    </location>
</feature>
<dbReference type="SMART" id="SM00448">
    <property type="entry name" value="REC"/>
    <property type="match status" value="1"/>
</dbReference>
<sequence>MRVLLTDDHQLVRAGLRALLESLGGVTVLAECGDGHEALTLTDKLQPDVLLLDLSLPGLNGIEVARRVPKLSPSTRILILSMHTSAEYVAQALRAGVAGYLVKDSAVEELKVALESVWQGRTYLSPAISQTVVEGFLRITDDERPAANPLDRLTSRQREILQLISEGNGTRAIAERLQVSVKTVEAHRTQLMERLAIYDVPSLVRLAVRYGLVPGESS</sequence>
<dbReference type="PRINTS" id="PR00038">
    <property type="entry name" value="HTHLUXR"/>
</dbReference>
<keyword evidence="1 5" id="KW-0597">Phosphoprotein</keyword>
<name>A0A4Y6DNY0_MYXXA</name>
<organism evidence="8 9">
    <name type="scientific">Myxococcus xanthus</name>
    <dbReference type="NCBI Taxonomy" id="34"/>
    <lineage>
        <taxon>Bacteria</taxon>
        <taxon>Pseudomonadati</taxon>
        <taxon>Myxococcota</taxon>
        <taxon>Myxococcia</taxon>
        <taxon>Myxococcales</taxon>
        <taxon>Cystobacterineae</taxon>
        <taxon>Myxococcaceae</taxon>
        <taxon>Myxococcus</taxon>
    </lineage>
</organism>
<keyword evidence="4" id="KW-0804">Transcription</keyword>
<dbReference type="GeneID" id="41363378"/>
<keyword evidence="2" id="KW-0805">Transcription regulation</keyword>
<dbReference type="PROSITE" id="PS50110">
    <property type="entry name" value="RESPONSE_REGULATORY"/>
    <property type="match status" value="1"/>
</dbReference>
<dbReference type="Proteomes" id="UP000320179">
    <property type="component" value="Chromosome"/>
</dbReference>
<dbReference type="Pfam" id="PF00072">
    <property type="entry name" value="Response_reg"/>
    <property type="match status" value="1"/>
</dbReference>
<dbReference type="CDD" id="cd17535">
    <property type="entry name" value="REC_NarL-like"/>
    <property type="match status" value="1"/>
</dbReference>
<evidence type="ECO:0000256" key="2">
    <source>
        <dbReference type="ARBA" id="ARBA00023015"/>
    </source>
</evidence>
<evidence type="ECO:0000313" key="9">
    <source>
        <dbReference type="Proteomes" id="UP000320179"/>
    </source>
</evidence>
<evidence type="ECO:0000256" key="4">
    <source>
        <dbReference type="ARBA" id="ARBA00023163"/>
    </source>
</evidence>
<dbReference type="GO" id="GO:0003677">
    <property type="term" value="F:DNA binding"/>
    <property type="evidence" value="ECO:0007669"/>
    <property type="project" value="UniProtKB-KW"/>
</dbReference>
<proteinExistence type="predicted"/>
<dbReference type="SMART" id="SM00421">
    <property type="entry name" value="HTH_LUXR"/>
    <property type="match status" value="1"/>
</dbReference>
<dbReference type="SUPFAM" id="SSF52172">
    <property type="entry name" value="CheY-like"/>
    <property type="match status" value="1"/>
</dbReference>
<keyword evidence="3 8" id="KW-0238">DNA-binding</keyword>
<dbReference type="PROSITE" id="PS50043">
    <property type="entry name" value="HTH_LUXR_2"/>
    <property type="match status" value="1"/>
</dbReference>
<feature type="modified residue" description="4-aspartylphosphate" evidence="5">
    <location>
        <position position="53"/>
    </location>
</feature>